<name>A0ABR7CZ47_9BACT</name>
<dbReference type="Proteomes" id="UP000646484">
    <property type="component" value="Unassembled WGS sequence"/>
</dbReference>
<keyword evidence="1" id="KW-0472">Membrane</keyword>
<keyword evidence="5" id="KW-1185">Reference proteome</keyword>
<protein>
    <submittedName>
        <fullName evidence="4">DUF4974 domain-containing protein</fullName>
    </submittedName>
</protein>
<evidence type="ECO:0000313" key="5">
    <source>
        <dbReference type="Proteomes" id="UP000646484"/>
    </source>
</evidence>
<dbReference type="RefSeq" id="WP_186975597.1">
    <property type="nucleotide sequence ID" value="NZ_JACOOH010000003.1"/>
</dbReference>
<keyword evidence="1" id="KW-1133">Transmembrane helix</keyword>
<reference evidence="4 5" key="1">
    <citation type="submission" date="2020-08" db="EMBL/GenBank/DDBJ databases">
        <title>Genome public.</title>
        <authorList>
            <person name="Liu C."/>
            <person name="Sun Q."/>
        </authorList>
    </citation>
    <scope>NUCLEOTIDE SEQUENCE [LARGE SCALE GENOMIC DNA]</scope>
    <source>
        <strain evidence="4 5">NSJ-56</strain>
    </source>
</reference>
<organism evidence="4 5">
    <name type="scientific">Butyricimonas hominis</name>
    <dbReference type="NCBI Taxonomy" id="2763032"/>
    <lineage>
        <taxon>Bacteria</taxon>
        <taxon>Pseudomonadati</taxon>
        <taxon>Bacteroidota</taxon>
        <taxon>Bacteroidia</taxon>
        <taxon>Bacteroidales</taxon>
        <taxon>Odoribacteraceae</taxon>
        <taxon>Butyricimonas</taxon>
    </lineage>
</organism>
<proteinExistence type="predicted"/>
<comment type="caution">
    <text evidence="4">The sequence shown here is derived from an EMBL/GenBank/DDBJ whole genome shotgun (WGS) entry which is preliminary data.</text>
</comment>
<evidence type="ECO:0000259" key="2">
    <source>
        <dbReference type="Pfam" id="PF04773"/>
    </source>
</evidence>
<dbReference type="Pfam" id="PF16344">
    <property type="entry name" value="FecR_C"/>
    <property type="match status" value="1"/>
</dbReference>
<accession>A0ABR7CZ47</accession>
<dbReference type="PANTHER" id="PTHR30273:SF2">
    <property type="entry name" value="PROTEIN FECR"/>
    <property type="match status" value="1"/>
</dbReference>
<sequence>MRKENDDIIRLIVRSLRGELTPDEEVLFISWKSCSKANEEMYRRLEREYKEHAEYALYKQFDTRREWAAVEKGIRKRRSVHRLYRVAIAASFLVLGIASYILLAPEKENPRQLAKVLPVGEYSFSKKASLILPGGDTLQITPVMKDTLIERLPFVSNNGEALVYHETSGSDTLVYNTLEIPRGGAYSLQLADGTKVMLNSESRLRFPQAFNGDTREVFLDGEGFFQVAKDAEKPFIVHCTDYKVRVLGTTFNISAYTSDDVSMTTLVEGRVNVERGDTRVLLIPGVMASVTRSGITTREVNVDSYISWTKDQFSFSEERLKDLLKKISRWYDVDFVFDNPEIEEYKFSGFIPRYENITAVLQIMEQAADVVFKTSDDKKITVYDSHEKVH</sequence>
<evidence type="ECO:0000256" key="1">
    <source>
        <dbReference type="SAM" id="Phobius"/>
    </source>
</evidence>
<evidence type="ECO:0000313" key="4">
    <source>
        <dbReference type="EMBL" id="MBC5620946.1"/>
    </source>
</evidence>
<feature type="domain" description="FecR protein" evidence="2">
    <location>
        <begin position="177"/>
        <end position="272"/>
    </location>
</feature>
<feature type="domain" description="Protein FecR C-terminal" evidence="3">
    <location>
        <begin position="313"/>
        <end position="382"/>
    </location>
</feature>
<dbReference type="InterPro" id="IPR012373">
    <property type="entry name" value="Ferrdict_sens_TM"/>
</dbReference>
<gene>
    <name evidence="4" type="ORF">H8S64_07540</name>
</gene>
<dbReference type="Gene3D" id="2.60.120.1440">
    <property type="match status" value="1"/>
</dbReference>
<dbReference type="PANTHER" id="PTHR30273">
    <property type="entry name" value="PERIPLASMIC SIGNAL SENSOR AND SIGMA FACTOR ACTIVATOR FECR-RELATED"/>
    <property type="match status" value="1"/>
</dbReference>
<keyword evidence="1" id="KW-0812">Transmembrane</keyword>
<dbReference type="InterPro" id="IPR006860">
    <property type="entry name" value="FecR"/>
</dbReference>
<feature type="transmembrane region" description="Helical" evidence="1">
    <location>
        <begin position="83"/>
        <end position="103"/>
    </location>
</feature>
<dbReference type="Gene3D" id="3.55.50.30">
    <property type="match status" value="1"/>
</dbReference>
<dbReference type="EMBL" id="JACOOH010000003">
    <property type="protein sequence ID" value="MBC5620946.1"/>
    <property type="molecule type" value="Genomic_DNA"/>
</dbReference>
<dbReference type="InterPro" id="IPR032508">
    <property type="entry name" value="FecR_C"/>
</dbReference>
<dbReference type="Pfam" id="PF04773">
    <property type="entry name" value="FecR"/>
    <property type="match status" value="1"/>
</dbReference>
<evidence type="ECO:0000259" key="3">
    <source>
        <dbReference type="Pfam" id="PF16344"/>
    </source>
</evidence>